<keyword evidence="4" id="KW-0325">Glycoprotein</keyword>
<dbReference type="AlphaFoldDB" id="A0AAV8Z4Z5"/>
<sequence>MQLYFPILGKGESIWDHFTHTYLELVKDHSTGDVACDSYHKWREDVNIIKDLGVSYYRFSLSWPRLLPSGFSNTINPDGVRYYNALIDELLKNDIEPMRKKSHGVKSGEYGSEAIGVWNGVTLYHWDLPQNIQDLGGWTNLDTAKYFEDYCNVAFQLFGDRVRLWITVNEPNSICEDTYGTGNGAPHVKSPGIGDYLCGRTLLLAHARAYHLYDKMYRETQKGNIGITIDSIWAEPRTNNTLDIQAAEREMQMGIGWWANPIFTQDGDYPSVMKERIATNSRMENFTSSRLPPFTKDQIEFIKGTSDFFGLNHYHTWLISDYQYPENEPPSYEKDKGTKGYQDPNWKPSPAIVPWGFRKLLNWVRKRYNNPLIYITENGVEDNTGTLQDDERILFRKLFIKALVQAVSEDGCNVERYTVWSIMDNMEWDSGYTLKFGLYHVDFSAPNRTRTPKASSKFYQTLIKTRLIPD</sequence>
<evidence type="ECO:0000256" key="4">
    <source>
        <dbReference type="ARBA" id="ARBA00023180"/>
    </source>
</evidence>
<dbReference type="Gene3D" id="3.20.20.80">
    <property type="entry name" value="Glycosidases"/>
    <property type="match status" value="1"/>
</dbReference>
<keyword evidence="3" id="KW-0378">Hydrolase</keyword>
<dbReference type="PANTHER" id="PTHR10353">
    <property type="entry name" value="GLYCOSYL HYDROLASE"/>
    <property type="match status" value="1"/>
</dbReference>
<gene>
    <name evidence="7" type="ORF">NQ318_017405</name>
</gene>
<keyword evidence="8" id="KW-1185">Reference proteome</keyword>
<protein>
    <recommendedName>
        <fullName evidence="9">Beta-glucosidase</fullName>
    </recommendedName>
</protein>
<dbReference type="FunFam" id="3.20.20.80:FF:000013">
    <property type="entry name" value="lactase-phlorizin hydrolase"/>
    <property type="match status" value="1"/>
</dbReference>
<dbReference type="PRINTS" id="PR00131">
    <property type="entry name" value="GLHYDRLASE1"/>
</dbReference>
<evidence type="ECO:0000256" key="6">
    <source>
        <dbReference type="RuleBase" id="RU003690"/>
    </source>
</evidence>
<dbReference type="InterPro" id="IPR017853">
    <property type="entry name" value="GH"/>
</dbReference>
<dbReference type="EMBL" id="JAPWTK010000018">
    <property type="protein sequence ID" value="KAJ8958261.1"/>
    <property type="molecule type" value="Genomic_DNA"/>
</dbReference>
<evidence type="ECO:0000256" key="5">
    <source>
        <dbReference type="ARBA" id="ARBA00023295"/>
    </source>
</evidence>
<proteinExistence type="inferred from homology"/>
<evidence type="ECO:0008006" key="9">
    <source>
        <dbReference type="Google" id="ProtNLM"/>
    </source>
</evidence>
<dbReference type="Proteomes" id="UP001162162">
    <property type="component" value="Unassembled WGS sequence"/>
</dbReference>
<evidence type="ECO:0000256" key="1">
    <source>
        <dbReference type="ARBA" id="ARBA00010838"/>
    </source>
</evidence>
<name>A0AAV8Z4Z5_9CUCU</name>
<dbReference type="PANTHER" id="PTHR10353:SF36">
    <property type="entry name" value="LP05116P"/>
    <property type="match status" value="1"/>
</dbReference>
<dbReference type="Pfam" id="PF00232">
    <property type="entry name" value="Glyco_hydro_1"/>
    <property type="match status" value="2"/>
</dbReference>
<evidence type="ECO:0000313" key="7">
    <source>
        <dbReference type="EMBL" id="KAJ8958261.1"/>
    </source>
</evidence>
<comment type="caution">
    <text evidence="7">The sequence shown here is derived from an EMBL/GenBank/DDBJ whole genome shotgun (WGS) entry which is preliminary data.</text>
</comment>
<evidence type="ECO:0000256" key="2">
    <source>
        <dbReference type="ARBA" id="ARBA00011738"/>
    </source>
</evidence>
<reference evidence="7" key="1">
    <citation type="journal article" date="2023" name="Insect Mol. Biol.">
        <title>Genome sequencing provides insights into the evolution of gene families encoding plant cell wall-degrading enzymes in longhorned beetles.</title>
        <authorList>
            <person name="Shin N.R."/>
            <person name="Okamura Y."/>
            <person name="Kirsch R."/>
            <person name="Pauchet Y."/>
        </authorList>
    </citation>
    <scope>NUCLEOTIDE SEQUENCE</scope>
    <source>
        <strain evidence="7">AMC_N1</strain>
    </source>
</reference>
<evidence type="ECO:0000256" key="3">
    <source>
        <dbReference type="ARBA" id="ARBA00022801"/>
    </source>
</evidence>
<dbReference type="SUPFAM" id="SSF51445">
    <property type="entry name" value="(Trans)glycosidases"/>
    <property type="match status" value="1"/>
</dbReference>
<dbReference type="InterPro" id="IPR001360">
    <property type="entry name" value="Glyco_hydro_1"/>
</dbReference>
<accession>A0AAV8Z4Z5</accession>
<keyword evidence="5" id="KW-0326">Glycosidase</keyword>
<dbReference type="GO" id="GO:0005975">
    <property type="term" value="P:carbohydrate metabolic process"/>
    <property type="evidence" value="ECO:0007669"/>
    <property type="project" value="InterPro"/>
</dbReference>
<evidence type="ECO:0000313" key="8">
    <source>
        <dbReference type="Proteomes" id="UP001162162"/>
    </source>
</evidence>
<comment type="similarity">
    <text evidence="1 6">Belongs to the glycosyl hydrolase 1 family.</text>
</comment>
<organism evidence="7 8">
    <name type="scientific">Aromia moschata</name>
    <dbReference type="NCBI Taxonomy" id="1265417"/>
    <lineage>
        <taxon>Eukaryota</taxon>
        <taxon>Metazoa</taxon>
        <taxon>Ecdysozoa</taxon>
        <taxon>Arthropoda</taxon>
        <taxon>Hexapoda</taxon>
        <taxon>Insecta</taxon>
        <taxon>Pterygota</taxon>
        <taxon>Neoptera</taxon>
        <taxon>Endopterygota</taxon>
        <taxon>Coleoptera</taxon>
        <taxon>Polyphaga</taxon>
        <taxon>Cucujiformia</taxon>
        <taxon>Chrysomeloidea</taxon>
        <taxon>Cerambycidae</taxon>
        <taxon>Cerambycinae</taxon>
        <taxon>Callichromatini</taxon>
        <taxon>Aromia</taxon>
    </lineage>
</organism>
<dbReference type="GO" id="GO:0008422">
    <property type="term" value="F:beta-glucosidase activity"/>
    <property type="evidence" value="ECO:0007669"/>
    <property type="project" value="TreeGrafter"/>
</dbReference>
<comment type="subunit">
    <text evidence="2">Homodimer.</text>
</comment>